<dbReference type="SMART" id="SM00036">
    <property type="entry name" value="CNH"/>
    <property type="match status" value="1"/>
</dbReference>
<evidence type="ECO:0000313" key="3">
    <source>
        <dbReference type="Proteomes" id="UP001174909"/>
    </source>
</evidence>
<dbReference type="InterPro" id="IPR001180">
    <property type="entry name" value="CNH_dom"/>
</dbReference>
<organism evidence="2 3">
    <name type="scientific">Geodia barretti</name>
    <name type="common">Barrett's horny sponge</name>
    <dbReference type="NCBI Taxonomy" id="519541"/>
    <lineage>
        <taxon>Eukaryota</taxon>
        <taxon>Metazoa</taxon>
        <taxon>Porifera</taxon>
        <taxon>Demospongiae</taxon>
        <taxon>Heteroscleromorpha</taxon>
        <taxon>Tetractinellida</taxon>
        <taxon>Astrophorina</taxon>
        <taxon>Geodiidae</taxon>
        <taxon>Geodia</taxon>
    </lineage>
</organism>
<reference evidence="2" key="1">
    <citation type="submission" date="2023-03" db="EMBL/GenBank/DDBJ databases">
        <authorList>
            <person name="Steffen K."/>
            <person name="Cardenas P."/>
        </authorList>
    </citation>
    <scope>NUCLEOTIDE SEQUENCE</scope>
</reference>
<dbReference type="Pfam" id="PF00780">
    <property type="entry name" value="CNH"/>
    <property type="match status" value="1"/>
</dbReference>
<feature type="non-terminal residue" evidence="2">
    <location>
        <position position="338"/>
    </location>
</feature>
<sequence length="338" mass="38041">AIQTYTNAQFRCVHRSLLLCVCYVTVQYVLFGAEEGLFSLLVTNNPDPVMEQVSSRPCHWIRVVENSMIWLSGRSNRIVSMTNLILLFRSESAQASLQHRSRQHTTKIADSKGCIKCCIARNPFTDQRYLIAVVPRGILLLQWFQPRHAFMHVMLFECQTPLPLNLLEAYVVENEEYPIVVLGVKESPEGTTLFDTLNLNSQASWYADQPDGKSLRVLCLQQLEKDTIFIGLERAAKFVGRNGQLKPSTIQASHITFDKTSEHMVFLSNCVLSFHRHGMQGKSLATQQVTAEVADGSKVFHLLGSYGTIVIETRPAEEPTSPSNIYILVSEDTPPPNQ</sequence>
<proteinExistence type="predicted"/>
<keyword evidence="2" id="KW-0418">Kinase</keyword>
<dbReference type="EMBL" id="CASHTH010001039">
    <property type="protein sequence ID" value="CAI8010511.1"/>
    <property type="molecule type" value="Genomic_DNA"/>
</dbReference>
<keyword evidence="2" id="KW-0808">Transferase</keyword>
<dbReference type="Proteomes" id="UP001174909">
    <property type="component" value="Unassembled WGS sequence"/>
</dbReference>
<dbReference type="PROSITE" id="PS50219">
    <property type="entry name" value="CNH"/>
    <property type="match status" value="1"/>
</dbReference>
<comment type="caution">
    <text evidence="2">The sequence shown here is derived from an EMBL/GenBank/DDBJ whole genome shotgun (WGS) entry which is preliminary data.</text>
</comment>
<accession>A0AA35WAW6</accession>
<evidence type="ECO:0000313" key="2">
    <source>
        <dbReference type="EMBL" id="CAI8010511.1"/>
    </source>
</evidence>
<keyword evidence="3" id="KW-1185">Reference proteome</keyword>
<name>A0AA35WAW6_GEOBA</name>
<evidence type="ECO:0000259" key="1">
    <source>
        <dbReference type="PROSITE" id="PS50219"/>
    </source>
</evidence>
<dbReference type="GO" id="GO:0016301">
    <property type="term" value="F:kinase activity"/>
    <property type="evidence" value="ECO:0007669"/>
    <property type="project" value="UniProtKB-KW"/>
</dbReference>
<gene>
    <name evidence="2" type="ORF">GBAR_LOCUS6933</name>
</gene>
<protein>
    <submittedName>
        <fullName evidence="2">Mitogen-activated protein kinase kinase kinase kinase 5</fullName>
    </submittedName>
</protein>
<feature type="domain" description="CNH" evidence="1">
    <location>
        <begin position="15"/>
        <end position="309"/>
    </location>
</feature>
<dbReference type="AlphaFoldDB" id="A0AA35WAW6"/>